<dbReference type="Proteomes" id="UP000183071">
    <property type="component" value="Unassembled WGS sequence"/>
</dbReference>
<evidence type="ECO:0000313" key="5">
    <source>
        <dbReference type="Proteomes" id="UP000183071"/>
    </source>
</evidence>
<gene>
    <name evidence="2" type="ORF">I602_2082</name>
    <name evidence="3" type="ORF">SAMN05444353_1853</name>
</gene>
<accession>A0A0M9CHA8</accession>
<reference evidence="3 5" key="2">
    <citation type="submission" date="2016-10" db="EMBL/GenBank/DDBJ databases">
        <authorList>
            <person name="Varghese N."/>
            <person name="Submissions S."/>
        </authorList>
    </citation>
    <scope>NUCLEOTIDE SEQUENCE [LARGE SCALE GENOMIC DNA]</scope>
    <source>
        <strain evidence="3 5">DSW-5</strain>
    </source>
</reference>
<protein>
    <submittedName>
        <fullName evidence="2">Uncharacterized protein</fullName>
    </submittedName>
</protein>
<evidence type="ECO:0000313" key="3">
    <source>
        <dbReference type="EMBL" id="SEE47165.1"/>
    </source>
</evidence>
<comment type="caution">
    <text evidence="2">The sequence shown here is derived from an EMBL/GenBank/DDBJ whole genome shotgun (WGS) entry which is preliminary data.</text>
</comment>
<evidence type="ECO:0000256" key="1">
    <source>
        <dbReference type="SAM" id="Phobius"/>
    </source>
</evidence>
<evidence type="ECO:0000313" key="4">
    <source>
        <dbReference type="Proteomes" id="UP000037716"/>
    </source>
</evidence>
<dbReference type="RefSeq" id="WP_157593845.1">
    <property type="nucleotide sequence ID" value="NZ_FNUE01000002.1"/>
</dbReference>
<dbReference type="PATRIC" id="fig|1300348.6.peg.2083"/>
<keyword evidence="1" id="KW-0812">Transmembrane</keyword>
<keyword evidence="1" id="KW-0472">Membrane</keyword>
<dbReference type="EMBL" id="FNUE01000002">
    <property type="protein sequence ID" value="SEE47165.1"/>
    <property type="molecule type" value="Genomic_DNA"/>
</dbReference>
<reference evidence="2 4" key="1">
    <citation type="submission" date="2015-07" db="EMBL/GenBank/DDBJ databases">
        <title>Genome of Polaribacter dokdonenesis DSW-5, isolated from seawater off Dokdo in Korea.</title>
        <authorList>
            <person name="Yoon K."/>
            <person name="Song J.Y."/>
            <person name="Kim J.F."/>
        </authorList>
    </citation>
    <scope>NUCLEOTIDE SEQUENCE [LARGE SCALE GENOMIC DNA]</scope>
    <source>
        <strain evidence="2 4">DSW-5</strain>
    </source>
</reference>
<dbReference type="EMBL" id="LGBR01000001">
    <property type="protein sequence ID" value="KOY52522.1"/>
    <property type="molecule type" value="Genomic_DNA"/>
</dbReference>
<keyword evidence="1" id="KW-1133">Transmembrane helix</keyword>
<sequence>MMFLLIKVILLNTFAFGVLKYAMTILVFFLIFAGANTLLERAKENKALKNELLINKH</sequence>
<organism evidence="2 4">
    <name type="scientific">Polaribacter dokdonensis DSW-5</name>
    <dbReference type="NCBI Taxonomy" id="1300348"/>
    <lineage>
        <taxon>Bacteria</taxon>
        <taxon>Pseudomonadati</taxon>
        <taxon>Bacteroidota</taxon>
        <taxon>Flavobacteriia</taxon>
        <taxon>Flavobacteriales</taxon>
        <taxon>Flavobacteriaceae</taxon>
    </lineage>
</organism>
<dbReference type="Proteomes" id="UP000037716">
    <property type="component" value="Unassembled WGS sequence"/>
</dbReference>
<dbReference type="AlphaFoldDB" id="A0A0M9CHA8"/>
<name>A0A0M9CHA8_9FLAO</name>
<keyword evidence="5" id="KW-1185">Reference proteome</keyword>
<proteinExistence type="predicted"/>
<evidence type="ECO:0000313" key="2">
    <source>
        <dbReference type="EMBL" id="KOY52522.1"/>
    </source>
</evidence>
<feature type="transmembrane region" description="Helical" evidence="1">
    <location>
        <begin position="20"/>
        <end position="39"/>
    </location>
</feature>